<dbReference type="GO" id="GO:0016491">
    <property type="term" value="F:oxidoreductase activity"/>
    <property type="evidence" value="ECO:0007669"/>
    <property type="project" value="UniProtKB-KW"/>
</dbReference>
<dbReference type="OrthoDB" id="9805337at2"/>
<keyword evidence="1" id="KW-0560">Oxidoreductase</keyword>
<name>A0A2T1HRQ9_9HYPH</name>
<comment type="caution">
    <text evidence="3">The sequence shown here is derived from an EMBL/GenBank/DDBJ whole genome shotgun (WGS) entry which is preliminary data.</text>
</comment>
<sequence>MQRDVVVLGAGIVGLAAALKLQEKGRSVAVIDRAGAGEGTSFGNAGIIERASIFPYAFPRKLTDLIRYGLNYTPEAYYHLSFLPKMAPWLARYWWNSSPAGHMRAMRGALPLIERCVAEHEPLVEAAGAEHLLRRTGWIKMFRGEAKYKAAAEDAKKLAPFGLSVEFLDEAGLKAKEPHLQERAYGGIHFKDPVCISDPATLSRSYLHLLEKRGGALMTGDARTLQQNGAGWTVKTEAGAVHARDVVVALGPWSDLVFKPLGYSLPLAVKRGYHMHYKPAGNAVLNHTLLDADNGYVLAPMDRGIRLTTGAEFADRDAPPSPVQIGRTEPRARRLFPLGEPVDAHPWMGSRPCTPDMLPIVGPAPRHQGLWFDFGHAHHGLTLSAVSGRLLSEMITGETPFTNPEPYRAERFH</sequence>
<dbReference type="GO" id="GO:0005737">
    <property type="term" value="C:cytoplasm"/>
    <property type="evidence" value="ECO:0007669"/>
    <property type="project" value="TreeGrafter"/>
</dbReference>
<evidence type="ECO:0000259" key="2">
    <source>
        <dbReference type="Pfam" id="PF01266"/>
    </source>
</evidence>
<dbReference type="Pfam" id="PF01266">
    <property type="entry name" value="DAO"/>
    <property type="match status" value="1"/>
</dbReference>
<dbReference type="InterPro" id="IPR006076">
    <property type="entry name" value="FAD-dep_OxRdtase"/>
</dbReference>
<dbReference type="PANTHER" id="PTHR13847">
    <property type="entry name" value="SARCOSINE DEHYDROGENASE-RELATED"/>
    <property type="match status" value="1"/>
</dbReference>
<dbReference type="InterPro" id="IPR036188">
    <property type="entry name" value="FAD/NAD-bd_sf"/>
</dbReference>
<reference evidence="4" key="1">
    <citation type="submission" date="2018-03" db="EMBL/GenBank/DDBJ databases">
        <authorList>
            <person name="Sun L."/>
            <person name="Liu H."/>
            <person name="Chen W."/>
            <person name="Huang K."/>
            <person name="Liu W."/>
            <person name="Gao X."/>
        </authorList>
    </citation>
    <scope>NUCLEOTIDE SEQUENCE [LARGE SCALE GENOMIC DNA]</scope>
    <source>
        <strain evidence="4">SH9</strain>
    </source>
</reference>
<dbReference type="Gene3D" id="3.50.50.60">
    <property type="entry name" value="FAD/NAD(P)-binding domain"/>
    <property type="match status" value="1"/>
</dbReference>
<dbReference type="PANTHER" id="PTHR13847:SF289">
    <property type="entry name" value="GLYCINE OXIDASE"/>
    <property type="match status" value="1"/>
</dbReference>
<dbReference type="SUPFAM" id="SSF51905">
    <property type="entry name" value="FAD/NAD(P)-binding domain"/>
    <property type="match status" value="1"/>
</dbReference>
<keyword evidence="4" id="KW-1185">Reference proteome</keyword>
<accession>A0A2T1HRQ9</accession>
<dbReference type="SUPFAM" id="SSF54373">
    <property type="entry name" value="FAD-linked reductases, C-terminal domain"/>
    <property type="match status" value="1"/>
</dbReference>
<dbReference type="Proteomes" id="UP000239772">
    <property type="component" value="Unassembled WGS sequence"/>
</dbReference>
<proteinExistence type="predicted"/>
<dbReference type="AlphaFoldDB" id="A0A2T1HRQ9"/>
<evidence type="ECO:0000313" key="4">
    <source>
        <dbReference type="Proteomes" id="UP000239772"/>
    </source>
</evidence>
<feature type="domain" description="FAD dependent oxidoreductase" evidence="2">
    <location>
        <begin position="4"/>
        <end position="394"/>
    </location>
</feature>
<dbReference type="EMBL" id="PVZS01000014">
    <property type="protein sequence ID" value="PSC04333.1"/>
    <property type="molecule type" value="Genomic_DNA"/>
</dbReference>
<organism evidence="3 4">
    <name type="scientific">Alsobacter soli</name>
    <dbReference type="NCBI Taxonomy" id="2109933"/>
    <lineage>
        <taxon>Bacteria</taxon>
        <taxon>Pseudomonadati</taxon>
        <taxon>Pseudomonadota</taxon>
        <taxon>Alphaproteobacteria</taxon>
        <taxon>Hyphomicrobiales</taxon>
        <taxon>Alsobacteraceae</taxon>
        <taxon>Alsobacter</taxon>
    </lineage>
</organism>
<evidence type="ECO:0000256" key="1">
    <source>
        <dbReference type="ARBA" id="ARBA00023002"/>
    </source>
</evidence>
<evidence type="ECO:0000313" key="3">
    <source>
        <dbReference type="EMBL" id="PSC04333.1"/>
    </source>
</evidence>
<protein>
    <submittedName>
        <fullName evidence="3">Amino acid dehydrogenase</fullName>
    </submittedName>
</protein>
<gene>
    <name evidence="3" type="ORF">SLNSH_13965</name>
</gene>
<dbReference type="RefSeq" id="WP_106337628.1">
    <property type="nucleotide sequence ID" value="NZ_PVZS01000014.1"/>
</dbReference>
<dbReference type="Gene3D" id="3.30.9.10">
    <property type="entry name" value="D-Amino Acid Oxidase, subunit A, domain 2"/>
    <property type="match status" value="1"/>
</dbReference>